<dbReference type="OrthoDB" id="408631at2759"/>
<evidence type="ECO:0000256" key="1">
    <source>
        <dbReference type="ARBA" id="ARBA00005964"/>
    </source>
</evidence>
<sequence length="576" mass="63847">MMRKTFLTAAVLCCAAAQVVEKGSVKYNGFSRNGIEVWQNVPYAQDTSGENRFKPPKTFVPEYNQVFDNTKPGPACPQSLGQLGVPLVVGNITETSEDCLNLNIARPSSKDVDYRTKKLPVMIWIHGGGFWSGENTEPTTQPDGMILESIEDKHPVMHVAINYRLGFFGFAQSDALKSEGSLNAGLRDQRLAIEWVRDNIAAWGGDSKSITIYGQSSGGLAVGMQLLAYGGTKPLPYQHGICESQALEPGITGNFSIDSMEALVNYVGCNTTSLHSPETISCLRKFDTKTLFNASEATKFNDIAHNIGDVWLPVVDGDFVPAPPSQLVREGRFGNASYMIGWAEGDVNFYTDPSISSPEDTTKFIQEYLPTMPASVVAELLALYPASEFSPPSGTNLTAEFYRSARIFRDIIMTCQPIYLADALQKKTKNVYLFDWNQTILEPMIEALENISKIGVIHTSEFAYTNANFSAYNVSGLPLNPTPEDYQLQMRGSRTWAFFANRGRMPTNSDTTLAMRGWKGAYEKEENNTAIYVIGGPNEGLWTFDGENSTEVMEKQRLRERCAFINSPKIIEYLQY</sequence>
<evidence type="ECO:0000313" key="6">
    <source>
        <dbReference type="Proteomes" id="UP000799444"/>
    </source>
</evidence>
<dbReference type="InterPro" id="IPR029058">
    <property type="entry name" value="AB_hydrolase_fold"/>
</dbReference>
<protein>
    <submittedName>
        <fullName evidence="5">Alpha/beta-hydrolase</fullName>
    </submittedName>
</protein>
<feature type="chain" id="PRO_5040264937" evidence="3">
    <location>
        <begin position="18"/>
        <end position="576"/>
    </location>
</feature>
<dbReference type="AlphaFoldDB" id="A0A9P4R0Y6"/>
<keyword evidence="3" id="KW-0732">Signal</keyword>
<dbReference type="PANTHER" id="PTHR43918:SF4">
    <property type="entry name" value="CARBOXYLIC ESTER HYDROLASE"/>
    <property type="match status" value="1"/>
</dbReference>
<dbReference type="Proteomes" id="UP000799444">
    <property type="component" value="Unassembled WGS sequence"/>
</dbReference>
<dbReference type="InterPro" id="IPR050654">
    <property type="entry name" value="AChE-related_enzymes"/>
</dbReference>
<evidence type="ECO:0000313" key="5">
    <source>
        <dbReference type="EMBL" id="KAF2734798.1"/>
    </source>
</evidence>
<evidence type="ECO:0000256" key="2">
    <source>
        <dbReference type="ARBA" id="ARBA00022801"/>
    </source>
</evidence>
<name>A0A9P4R0Y6_9PLEO</name>
<accession>A0A9P4R0Y6</accession>
<dbReference type="GO" id="GO:0052689">
    <property type="term" value="F:carboxylic ester hydrolase activity"/>
    <property type="evidence" value="ECO:0007669"/>
    <property type="project" value="TreeGrafter"/>
</dbReference>
<dbReference type="EMBL" id="ML996143">
    <property type="protein sequence ID" value="KAF2734798.1"/>
    <property type="molecule type" value="Genomic_DNA"/>
</dbReference>
<dbReference type="Pfam" id="PF00135">
    <property type="entry name" value="COesterase"/>
    <property type="match status" value="1"/>
</dbReference>
<feature type="domain" description="Carboxylesterase type B" evidence="4">
    <location>
        <begin position="32"/>
        <end position="521"/>
    </location>
</feature>
<evidence type="ECO:0000256" key="3">
    <source>
        <dbReference type="SAM" id="SignalP"/>
    </source>
</evidence>
<dbReference type="InterPro" id="IPR002018">
    <property type="entry name" value="CarbesteraseB"/>
</dbReference>
<evidence type="ECO:0000259" key="4">
    <source>
        <dbReference type="Pfam" id="PF00135"/>
    </source>
</evidence>
<gene>
    <name evidence="5" type="ORF">EJ04DRAFT_228670</name>
</gene>
<feature type="signal peptide" evidence="3">
    <location>
        <begin position="1"/>
        <end position="17"/>
    </location>
</feature>
<dbReference type="SUPFAM" id="SSF53474">
    <property type="entry name" value="alpha/beta-Hydrolases"/>
    <property type="match status" value="1"/>
</dbReference>
<reference evidence="5" key="1">
    <citation type="journal article" date="2020" name="Stud. Mycol.">
        <title>101 Dothideomycetes genomes: a test case for predicting lifestyles and emergence of pathogens.</title>
        <authorList>
            <person name="Haridas S."/>
            <person name="Albert R."/>
            <person name="Binder M."/>
            <person name="Bloem J."/>
            <person name="Labutti K."/>
            <person name="Salamov A."/>
            <person name="Andreopoulos B."/>
            <person name="Baker S."/>
            <person name="Barry K."/>
            <person name="Bills G."/>
            <person name="Bluhm B."/>
            <person name="Cannon C."/>
            <person name="Castanera R."/>
            <person name="Culley D."/>
            <person name="Daum C."/>
            <person name="Ezra D."/>
            <person name="Gonzalez J."/>
            <person name="Henrissat B."/>
            <person name="Kuo A."/>
            <person name="Liang C."/>
            <person name="Lipzen A."/>
            <person name="Lutzoni F."/>
            <person name="Magnuson J."/>
            <person name="Mondo S."/>
            <person name="Nolan M."/>
            <person name="Ohm R."/>
            <person name="Pangilinan J."/>
            <person name="Park H.-J."/>
            <person name="Ramirez L."/>
            <person name="Alfaro M."/>
            <person name="Sun H."/>
            <person name="Tritt A."/>
            <person name="Yoshinaga Y."/>
            <person name="Zwiers L.-H."/>
            <person name="Turgeon B."/>
            <person name="Goodwin S."/>
            <person name="Spatafora J."/>
            <person name="Crous P."/>
            <person name="Grigoriev I."/>
        </authorList>
    </citation>
    <scope>NUCLEOTIDE SEQUENCE</scope>
    <source>
        <strain evidence="5">CBS 125425</strain>
    </source>
</reference>
<keyword evidence="2" id="KW-0378">Hydrolase</keyword>
<keyword evidence="6" id="KW-1185">Reference proteome</keyword>
<dbReference type="PANTHER" id="PTHR43918">
    <property type="entry name" value="ACETYLCHOLINESTERASE"/>
    <property type="match status" value="1"/>
</dbReference>
<comment type="similarity">
    <text evidence="1">Belongs to the type-B carboxylesterase/lipase family.</text>
</comment>
<organism evidence="5 6">
    <name type="scientific">Polyplosphaeria fusca</name>
    <dbReference type="NCBI Taxonomy" id="682080"/>
    <lineage>
        <taxon>Eukaryota</taxon>
        <taxon>Fungi</taxon>
        <taxon>Dikarya</taxon>
        <taxon>Ascomycota</taxon>
        <taxon>Pezizomycotina</taxon>
        <taxon>Dothideomycetes</taxon>
        <taxon>Pleosporomycetidae</taxon>
        <taxon>Pleosporales</taxon>
        <taxon>Tetraplosphaeriaceae</taxon>
        <taxon>Polyplosphaeria</taxon>
    </lineage>
</organism>
<dbReference type="Gene3D" id="3.40.50.1820">
    <property type="entry name" value="alpha/beta hydrolase"/>
    <property type="match status" value="1"/>
</dbReference>
<comment type="caution">
    <text evidence="5">The sequence shown here is derived from an EMBL/GenBank/DDBJ whole genome shotgun (WGS) entry which is preliminary data.</text>
</comment>
<proteinExistence type="inferred from homology"/>